<dbReference type="HOGENOM" id="CLU_2085460_0_0_1"/>
<name>R0KMG5_NOSB1</name>
<proteinExistence type="predicted"/>
<accession>R0KMG5</accession>
<protein>
    <submittedName>
        <fullName evidence="1">Uncharacterized protein</fullName>
    </submittedName>
</protein>
<dbReference type="AlphaFoldDB" id="R0KMG5"/>
<evidence type="ECO:0000313" key="2">
    <source>
        <dbReference type="Proteomes" id="UP000016927"/>
    </source>
</evidence>
<dbReference type="Proteomes" id="UP000016927">
    <property type="component" value="Unassembled WGS sequence"/>
</dbReference>
<dbReference type="VEuPathDB" id="MicrosporidiaDB:NBO_1280g0001"/>
<gene>
    <name evidence="1" type="ORF">NBO_1280g0001</name>
</gene>
<evidence type="ECO:0000313" key="1">
    <source>
        <dbReference type="EMBL" id="EOB11332.1"/>
    </source>
</evidence>
<organism evidence="1 2">
    <name type="scientific">Nosema bombycis (strain CQ1 / CVCC 102059)</name>
    <name type="common">Microsporidian parasite</name>
    <name type="synonym">Pebrine of silkworm</name>
    <dbReference type="NCBI Taxonomy" id="578461"/>
    <lineage>
        <taxon>Eukaryota</taxon>
        <taxon>Fungi</taxon>
        <taxon>Fungi incertae sedis</taxon>
        <taxon>Microsporidia</taxon>
        <taxon>Nosematidae</taxon>
        <taxon>Nosema</taxon>
    </lineage>
</organism>
<keyword evidence="2" id="KW-1185">Reference proteome</keyword>
<dbReference type="EMBL" id="KB910187">
    <property type="protein sequence ID" value="EOB11332.1"/>
    <property type="molecule type" value="Genomic_DNA"/>
</dbReference>
<reference evidence="1 2" key="1">
    <citation type="journal article" date="2013" name="BMC Genomics">
        <title>Comparative genomics of parasitic silkworm microsporidia reveal an association between genome expansion and host adaptation.</title>
        <authorList>
            <person name="Pan G."/>
            <person name="Xu J."/>
            <person name="Li T."/>
            <person name="Xia Q."/>
            <person name="Liu S.L."/>
            <person name="Zhang G."/>
            <person name="Li S."/>
            <person name="Li C."/>
            <person name="Liu H."/>
            <person name="Yang L."/>
            <person name="Liu T."/>
            <person name="Zhang X."/>
            <person name="Wu Z."/>
            <person name="Fan W."/>
            <person name="Dang X."/>
            <person name="Xiang H."/>
            <person name="Tao M."/>
            <person name="Li Y."/>
            <person name="Hu J."/>
            <person name="Li Z."/>
            <person name="Lin L."/>
            <person name="Luo J."/>
            <person name="Geng L."/>
            <person name="Wang L."/>
            <person name="Long M."/>
            <person name="Wan Y."/>
            <person name="He N."/>
            <person name="Zhang Z."/>
            <person name="Lu C."/>
            <person name="Keeling P.J."/>
            <person name="Wang J."/>
            <person name="Xiang Z."/>
            <person name="Zhou Z."/>
        </authorList>
    </citation>
    <scope>NUCLEOTIDE SEQUENCE [LARGE SCALE GENOMIC DNA]</scope>
    <source>
        <strain evidence="2">CQ1 / CVCC 102059</strain>
    </source>
</reference>
<sequence length="117" mass="13958">MYYREKITLYADVYLTINNMRENTEKINMAYNYFGSELQKIKVSRNSYDDLDKINKKFIDSKISNHTEEIFKEKERLLISLEEGKKHAKLVLSILTKFSTLTPEEFESDEEVKQFLT</sequence>